<dbReference type="GO" id="GO:0006303">
    <property type="term" value="P:double-strand break repair via nonhomologous end joining"/>
    <property type="evidence" value="ECO:0007669"/>
    <property type="project" value="TreeGrafter"/>
</dbReference>
<evidence type="ECO:0000259" key="7">
    <source>
        <dbReference type="PROSITE" id="PS50172"/>
    </source>
</evidence>
<dbReference type="GO" id="GO:0046872">
    <property type="term" value="F:metal ion binding"/>
    <property type="evidence" value="ECO:0007669"/>
    <property type="project" value="UniProtKB-KW"/>
</dbReference>
<dbReference type="Proteomes" id="UP000797356">
    <property type="component" value="Chromosome 1"/>
</dbReference>
<dbReference type="SUPFAM" id="SSF81585">
    <property type="entry name" value="PsbU/PolX domain-like"/>
    <property type="match status" value="1"/>
</dbReference>
<keyword evidence="9" id="KW-1185">Reference proteome</keyword>
<comment type="subcellular location">
    <subcellularLocation>
        <location evidence="1">Nucleus</location>
    </subcellularLocation>
</comment>
<dbReference type="Pfam" id="PF10391">
    <property type="entry name" value="DNA_pol_lambd_f"/>
    <property type="match status" value="1"/>
</dbReference>
<dbReference type="InterPro" id="IPR022312">
    <property type="entry name" value="DNA_pol_X"/>
</dbReference>
<evidence type="ECO:0000256" key="2">
    <source>
        <dbReference type="ARBA" id="ARBA00008323"/>
    </source>
</evidence>
<dbReference type="GO" id="GO:0005634">
    <property type="term" value="C:nucleus"/>
    <property type="evidence" value="ECO:0007669"/>
    <property type="project" value="UniProtKB-SubCell"/>
</dbReference>
<evidence type="ECO:0000256" key="3">
    <source>
        <dbReference type="ARBA" id="ARBA00022679"/>
    </source>
</evidence>
<dbReference type="GO" id="GO:0003677">
    <property type="term" value="F:DNA binding"/>
    <property type="evidence" value="ECO:0007669"/>
    <property type="project" value="InterPro"/>
</dbReference>
<keyword evidence="6" id="KW-0539">Nucleus</keyword>
<dbReference type="Pfam" id="PF14716">
    <property type="entry name" value="HHH_8"/>
    <property type="match status" value="1"/>
</dbReference>
<dbReference type="SUPFAM" id="SSF47802">
    <property type="entry name" value="DNA polymerase beta, N-terminal domain-like"/>
    <property type="match status" value="1"/>
</dbReference>
<keyword evidence="4" id="KW-0548">Nucleotidyltransferase</keyword>
<organism evidence="8 9">
    <name type="scientific">Cocos nucifera</name>
    <name type="common">Coconut palm</name>
    <dbReference type="NCBI Taxonomy" id="13894"/>
    <lineage>
        <taxon>Eukaryota</taxon>
        <taxon>Viridiplantae</taxon>
        <taxon>Streptophyta</taxon>
        <taxon>Embryophyta</taxon>
        <taxon>Tracheophyta</taxon>
        <taxon>Spermatophyta</taxon>
        <taxon>Magnoliopsida</taxon>
        <taxon>Liliopsida</taxon>
        <taxon>Arecaceae</taxon>
        <taxon>Arecoideae</taxon>
        <taxon>Cocoseae</taxon>
        <taxon>Attaleinae</taxon>
        <taxon>Cocos</taxon>
    </lineage>
</organism>
<dbReference type="Gene3D" id="1.10.150.20">
    <property type="entry name" value="5' to 3' exonuclease, C-terminal subdomain"/>
    <property type="match status" value="1"/>
</dbReference>
<dbReference type="InterPro" id="IPR010996">
    <property type="entry name" value="HHH_MUS81"/>
</dbReference>
<gene>
    <name evidence="8" type="ORF">COCNU_01G009420</name>
</gene>
<evidence type="ECO:0000256" key="4">
    <source>
        <dbReference type="ARBA" id="ARBA00022695"/>
    </source>
</evidence>
<protein>
    <submittedName>
        <fullName evidence="8">DNA polymerase lambda</fullName>
    </submittedName>
</protein>
<dbReference type="InterPro" id="IPR002054">
    <property type="entry name" value="DNA-dir_DNA_pol_X"/>
</dbReference>
<dbReference type="OrthoDB" id="205514at2759"/>
<comment type="caution">
    <text evidence="8">The sequence shown here is derived from an EMBL/GenBank/DDBJ whole genome shotgun (WGS) entry which is preliminary data.</text>
</comment>
<sequence>MFHGMVVFLVRKGVQPRRLQNLLQYQWLENCLKSGEKVPEDPYTLNFEEINKSDENSGKECSESAEVMHCDDGPSCSKRLKISSEESKAADPAGKEDHQLMGEQGELTSDHQYMRMHVGDEALTTEKGPKPHVINHNSCEVVHPSTNAPDATKDEAGVSQLSFLYNPPDLNKNITEIFGKLINIYRGDERRSFSYYKAILVIEKLPFKIESADQVKDLPTIGKSLQDHGVRDLVMRRQEQRWVVMELSIPSFSLLNGGVVRTVTLFGEVWGIGPATALKLYEKGYRTLDDLKNDDSLTNSQRLGLKYFDDIKKKIPRHEVRGMEVLLQKAGEDVLPGDLFTYEEICRELILGLIHTLVYVPILVESRDIGLILRNSTCFKTCSSFVEMSK</sequence>
<name>A0A8K0HV96_COCNU</name>
<dbReference type="AlphaFoldDB" id="A0A8K0HV96"/>
<dbReference type="Gene3D" id="1.10.150.110">
    <property type="entry name" value="DNA polymerase beta, N-terminal domain-like"/>
    <property type="match status" value="1"/>
</dbReference>
<accession>A0A8K0HV96</accession>
<reference evidence="8" key="1">
    <citation type="journal article" date="2017" name="Gigascience">
        <title>The genome draft of coconut (Cocos nucifera).</title>
        <authorList>
            <person name="Xiao Y."/>
            <person name="Xu P."/>
            <person name="Fan H."/>
            <person name="Baudouin L."/>
            <person name="Xia W."/>
            <person name="Bocs S."/>
            <person name="Xu J."/>
            <person name="Li Q."/>
            <person name="Guo A."/>
            <person name="Zhou L."/>
            <person name="Li J."/>
            <person name="Wu Y."/>
            <person name="Ma Z."/>
            <person name="Armero A."/>
            <person name="Issali A.E."/>
            <person name="Liu N."/>
            <person name="Peng M."/>
            <person name="Yang Y."/>
        </authorList>
    </citation>
    <scope>NUCLEOTIDE SEQUENCE</scope>
    <source>
        <tissue evidence="8">Spear leaf of Hainan Tall coconut</tissue>
    </source>
</reference>
<dbReference type="PROSITE" id="PS50172">
    <property type="entry name" value="BRCT"/>
    <property type="match status" value="1"/>
</dbReference>
<comment type="similarity">
    <text evidence="2">Belongs to the DNA polymerase type-X family.</text>
</comment>
<dbReference type="InterPro" id="IPR018944">
    <property type="entry name" value="DNA_pol_lambd_fingers_domain"/>
</dbReference>
<dbReference type="FunFam" id="1.10.150.20:FF:000010">
    <property type="entry name" value="DNA polymerase lambda"/>
    <property type="match status" value="1"/>
</dbReference>
<dbReference type="SMART" id="SM00483">
    <property type="entry name" value="POLXc"/>
    <property type="match status" value="1"/>
</dbReference>
<evidence type="ECO:0000313" key="8">
    <source>
        <dbReference type="EMBL" id="KAG1327008.1"/>
    </source>
</evidence>
<dbReference type="GO" id="GO:0003887">
    <property type="term" value="F:DNA-directed DNA polymerase activity"/>
    <property type="evidence" value="ECO:0007669"/>
    <property type="project" value="InterPro"/>
</dbReference>
<reference evidence="8" key="2">
    <citation type="submission" date="2019-07" db="EMBL/GenBank/DDBJ databases">
        <authorList>
            <person name="Yang Y."/>
            <person name="Bocs S."/>
            <person name="Baudouin L."/>
        </authorList>
    </citation>
    <scope>NUCLEOTIDE SEQUENCE</scope>
    <source>
        <tissue evidence="8">Spear leaf of Hainan Tall coconut</tissue>
    </source>
</reference>
<dbReference type="InterPro" id="IPR001357">
    <property type="entry name" value="BRCT_dom"/>
</dbReference>
<evidence type="ECO:0000256" key="1">
    <source>
        <dbReference type="ARBA" id="ARBA00004123"/>
    </source>
</evidence>
<keyword evidence="5" id="KW-0479">Metal-binding</keyword>
<evidence type="ECO:0000313" key="9">
    <source>
        <dbReference type="Proteomes" id="UP000797356"/>
    </source>
</evidence>
<evidence type="ECO:0000256" key="5">
    <source>
        <dbReference type="ARBA" id="ARBA00022723"/>
    </source>
</evidence>
<dbReference type="EMBL" id="CM017872">
    <property type="protein sequence ID" value="KAG1327008.1"/>
    <property type="molecule type" value="Genomic_DNA"/>
</dbReference>
<evidence type="ECO:0000256" key="6">
    <source>
        <dbReference type="ARBA" id="ARBA00023242"/>
    </source>
</evidence>
<dbReference type="PANTHER" id="PTHR11276">
    <property type="entry name" value="DNA POLYMERASE TYPE-X FAMILY MEMBER"/>
    <property type="match status" value="1"/>
</dbReference>
<feature type="domain" description="BRCT" evidence="7">
    <location>
        <begin position="22"/>
        <end position="45"/>
    </location>
</feature>
<dbReference type="InterPro" id="IPR027421">
    <property type="entry name" value="DNA_pol_lamdba_lyase_dom_sf"/>
</dbReference>
<dbReference type="PANTHER" id="PTHR11276:SF41">
    <property type="entry name" value="DNA POLYMERASE LAMBDA"/>
    <property type="match status" value="1"/>
</dbReference>
<proteinExistence type="inferred from homology"/>
<keyword evidence="3" id="KW-0808">Transferase</keyword>